<evidence type="ECO:0000313" key="1">
    <source>
        <dbReference type="EMBL" id="AKH45833.1"/>
    </source>
</evidence>
<protein>
    <submittedName>
        <fullName evidence="1">Uncharacterized protein</fullName>
    </submittedName>
</protein>
<sequence length="52" mass="5553">MTNNADRFGGMSFPCRTSFTSLASIRRKARSGTGALAMWTFLAGIPTSTLPV</sequence>
<proteinExistence type="predicted"/>
<dbReference type="EMBL" id="KR029577">
    <property type="protein sequence ID" value="AKH45833.1"/>
    <property type="molecule type" value="Genomic_DNA"/>
</dbReference>
<accession>A0A0F7L2S3</accession>
<reference evidence="1" key="2">
    <citation type="submission" date="2015-03" db="EMBL/GenBank/DDBJ databases">
        <authorList>
            <person name="Chow C.-E.T."/>
            <person name="Winget D.M."/>
            <person name="White R.A.III."/>
            <person name="Hallam S.J."/>
            <person name="Suttle C.A."/>
        </authorList>
    </citation>
    <scope>NUCLEOTIDE SEQUENCE</scope>
    <source>
        <strain evidence="1">Anoxic3_1</strain>
    </source>
</reference>
<reference evidence="1" key="1">
    <citation type="journal article" date="2015" name="Front. Microbiol.">
        <title>Combining genomic sequencing methods to explore viral diversity and reveal potential virus-host interactions.</title>
        <authorList>
            <person name="Chow C.E."/>
            <person name="Winget D.M."/>
            <person name="White R.A.III."/>
            <person name="Hallam S.J."/>
            <person name="Suttle C.A."/>
        </authorList>
    </citation>
    <scope>NUCLEOTIDE SEQUENCE</scope>
    <source>
        <strain evidence="1">Anoxic3_1</strain>
    </source>
</reference>
<organism evidence="1">
    <name type="scientific">uncultured marine virus</name>
    <dbReference type="NCBI Taxonomy" id="186617"/>
    <lineage>
        <taxon>Viruses</taxon>
        <taxon>environmental samples</taxon>
    </lineage>
</organism>
<name>A0A0F7L2S3_9VIRU</name>